<proteinExistence type="predicted"/>
<keyword evidence="1" id="KW-0732">Signal</keyword>
<evidence type="ECO:0000313" key="2">
    <source>
        <dbReference type="EMBL" id="MBP3985716.1"/>
    </source>
</evidence>
<gene>
    <name evidence="2" type="ORF">J5837_14995</name>
</gene>
<keyword evidence="3" id="KW-1185">Reference proteome</keyword>
<reference evidence="2" key="2">
    <citation type="submission" date="2021-03" db="EMBL/GenBank/DDBJ databases">
        <authorList>
            <person name="Cao W."/>
        </authorList>
    </citation>
    <scope>NUCLEOTIDE SEQUENCE</scope>
    <source>
        <strain evidence="2">110414</strain>
    </source>
</reference>
<accession>A0A940X5R6</accession>
<dbReference type="EMBL" id="JAGKTC010000004">
    <property type="protein sequence ID" value="MBP3985716.1"/>
    <property type="molecule type" value="Genomic_DNA"/>
</dbReference>
<protein>
    <recommendedName>
        <fullName evidence="4">Secreted protein</fullName>
    </recommendedName>
</protein>
<evidence type="ECO:0008006" key="4">
    <source>
        <dbReference type="Google" id="ProtNLM"/>
    </source>
</evidence>
<feature type="chain" id="PRO_5036957794" description="Secreted protein" evidence="1">
    <location>
        <begin position="30"/>
        <end position="148"/>
    </location>
</feature>
<reference evidence="2" key="1">
    <citation type="journal article" date="2016" name="Int. J. Syst. Evol. Microbiol.">
        <title>Pseudoxanthomonas helianthi sp. nov., isolated from roots of Jerusalem artichoke (Helianthus tuberosus).</title>
        <authorList>
            <person name="Kittiwongwattana C."/>
            <person name="Thawai C."/>
        </authorList>
    </citation>
    <scope>NUCLEOTIDE SEQUENCE</scope>
    <source>
        <strain evidence="2">110414</strain>
    </source>
</reference>
<dbReference type="Proteomes" id="UP000673447">
    <property type="component" value="Unassembled WGS sequence"/>
</dbReference>
<organism evidence="2 3">
    <name type="scientific">Pseudoxanthomonas helianthi</name>
    <dbReference type="NCBI Taxonomy" id="1453541"/>
    <lineage>
        <taxon>Bacteria</taxon>
        <taxon>Pseudomonadati</taxon>
        <taxon>Pseudomonadota</taxon>
        <taxon>Gammaproteobacteria</taxon>
        <taxon>Lysobacterales</taxon>
        <taxon>Lysobacteraceae</taxon>
        <taxon>Pseudoxanthomonas</taxon>
    </lineage>
</organism>
<evidence type="ECO:0000256" key="1">
    <source>
        <dbReference type="SAM" id="SignalP"/>
    </source>
</evidence>
<name>A0A940X5R6_9GAMM</name>
<dbReference type="AlphaFoldDB" id="A0A940X5R6"/>
<dbReference type="RefSeq" id="WP_210537598.1">
    <property type="nucleotide sequence ID" value="NZ_JAGKTC010000004.1"/>
</dbReference>
<sequence length="148" mass="16160">MHKVFSKYGATLLFSIMALWFAFPESAHAEREKSYNLIVFDANMNIIGQHAEYCNNYQYEGGDLNGPNMLVVEGGCGNYVVSCGYDSGWTVYSCEGVGYDYALVANFYGTSTGYNVGHACNISGACSDTEPTLMSGHGLTLIRIYPPL</sequence>
<feature type="signal peptide" evidence="1">
    <location>
        <begin position="1"/>
        <end position="29"/>
    </location>
</feature>
<evidence type="ECO:0000313" key="3">
    <source>
        <dbReference type="Proteomes" id="UP000673447"/>
    </source>
</evidence>
<comment type="caution">
    <text evidence="2">The sequence shown here is derived from an EMBL/GenBank/DDBJ whole genome shotgun (WGS) entry which is preliminary data.</text>
</comment>